<evidence type="ECO:0000256" key="1">
    <source>
        <dbReference type="SAM" id="MobiDB-lite"/>
    </source>
</evidence>
<feature type="domain" description="Heterokaryon incompatibility" evidence="2">
    <location>
        <begin position="264"/>
        <end position="415"/>
    </location>
</feature>
<reference evidence="3" key="1">
    <citation type="submission" date="2023-04" db="EMBL/GenBank/DDBJ databases">
        <title>Colletotrichum limetticola genome sequence.</title>
        <authorList>
            <person name="Baroncelli R."/>
        </authorList>
    </citation>
    <scope>NUCLEOTIDE SEQUENCE</scope>
    <source>
        <strain evidence="3">KLA-Anderson</strain>
    </source>
</reference>
<gene>
    <name evidence="3" type="ORF">CLIM01_07289</name>
</gene>
<dbReference type="PANTHER" id="PTHR33112">
    <property type="entry name" value="DOMAIN PROTEIN, PUTATIVE-RELATED"/>
    <property type="match status" value="1"/>
</dbReference>
<evidence type="ECO:0000259" key="2">
    <source>
        <dbReference type="Pfam" id="PF06985"/>
    </source>
</evidence>
<dbReference type="PANTHER" id="PTHR33112:SF12">
    <property type="entry name" value="HETEROKARYON INCOMPATIBILITY DOMAIN-CONTAINING PROTEIN"/>
    <property type="match status" value="1"/>
</dbReference>
<dbReference type="InterPro" id="IPR010730">
    <property type="entry name" value="HET"/>
</dbReference>
<dbReference type="Proteomes" id="UP001169217">
    <property type="component" value="Unassembled WGS sequence"/>
</dbReference>
<keyword evidence="4" id="KW-1185">Reference proteome</keyword>
<name>A0ABQ9PV48_9PEZI</name>
<protein>
    <recommendedName>
        <fullName evidence="2">Heterokaryon incompatibility domain-containing protein</fullName>
    </recommendedName>
</protein>
<dbReference type="Pfam" id="PF06985">
    <property type="entry name" value="HET"/>
    <property type="match status" value="1"/>
</dbReference>
<feature type="compositionally biased region" description="Basic and acidic residues" evidence="1">
    <location>
        <begin position="475"/>
        <end position="494"/>
    </location>
</feature>
<organism evidence="3 4">
    <name type="scientific">Colletotrichum limetticola</name>
    <dbReference type="NCBI Taxonomy" id="1209924"/>
    <lineage>
        <taxon>Eukaryota</taxon>
        <taxon>Fungi</taxon>
        <taxon>Dikarya</taxon>
        <taxon>Ascomycota</taxon>
        <taxon>Pezizomycotina</taxon>
        <taxon>Sordariomycetes</taxon>
        <taxon>Hypocreomycetidae</taxon>
        <taxon>Glomerellales</taxon>
        <taxon>Glomerellaceae</taxon>
        <taxon>Colletotrichum</taxon>
        <taxon>Colletotrichum acutatum species complex</taxon>
    </lineage>
</organism>
<feature type="region of interest" description="Disordered" evidence="1">
    <location>
        <begin position="460"/>
        <end position="498"/>
    </location>
</feature>
<comment type="caution">
    <text evidence="3">The sequence shown here is derived from an EMBL/GenBank/DDBJ whole genome shotgun (WGS) entry which is preliminary data.</text>
</comment>
<sequence>MLPRTKRPEAVSFGGLASATNLPRVAQLVQKRRQTNPNPRLCERCQDWDVPDFAAGLGSKAHHYLSLENISLRSSNCLFCCAIAAAVEARRREDDWLHDCSEACLFVTVQGPFFLDSGLAEDQKYRLFASSDDEVSVRLFLELTLSAVPDKSKLGASDSLSSPFAVTPQFLFRYSTGEPQRLQAIEGWEAEHFDVQTLKVWIDGCEILHGHHCVSKYKSIGKWPWAARLCAHDSDRTIDHLPIGFRVIDVHGMKIVKPSRPVRFVALSYMWEASQASGHAQLETTNAEDLEAPGSLKSIKLPRIILEAISLCRDLGESYLWVDRLCIVQDDERSKPDQIDGMDRIYQSASFSILAALNDRQGNGFPGYASNPRKPRASLWCPPRNRNVGKGIDPNGLQTVVDASLWNRRGWTFQERLLSRRSIFITEHQVLFQCCRGHAAEELTWGRGRHEVPTIVFSKEADPPQAEESIDEHDSEAHHTAQEDIDESKTEKKPFRMPSIPGFYRRALHSRDAPVKLRGQVSLANYCQWVEDYTSRQLSRETDILNAFAGVGNAVGESMRTKMTFGLPDMYLPQTLMWSHTSAVRRRDDADLRIPSWSWAAWSSVEGGSAASYRWIHGDARLYDTKLVRIVTLVQFHVSDARRVSSRHEDDGNGLRKVKVTERWLGSCMQLARMSGIEKLPPLQRKMAGGKFNVSEETNEKYIAMWRECPHSPWEALAHVELDPEAIEVAAGLPGALVFNTTVASLRVGRDRRMMGARRGDCEDAEILDMMGRHVGYLDKMDTRWISGRKGARDRRMLLDFIVISASVDTEVSESNEWAFIEGQFHEMWRFNVMLVERVPCTQFVARRVGVGYVWLSQWRDCNPRWETVVLC</sequence>
<dbReference type="EMBL" id="JARUPT010000209">
    <property type="protein sequence ID" value="KAK0375338.1"/>
    <property type="molecule type" value="Genomic_DNA"/>
</dbReference>
<evidence type="ECO:0000313" key="3">
    <source>
        <dbReference type="EMBL" id="KAK0375338.1"/>
    </source>
</evidence>
<evidence type="ECO:0000313" key="4">
    <source>
        <dbReference type="Proteomes" id="UP001169217"/>
    </source>
</evidence>
<proteinExistence type="predicted"/>
<accession>A0ABQ9PV48</accession>